<dbReference type="PANTHER" id="PTHR33223:SF10">
    <property type="entry name" value="AMINOTRANSFERASE-LIKE PLANT MOBILE DOMAIN-CONTAINING PROTEIN"/>
    <property type="match status" value="1"/>
</dbReference>
<proteinExistence type="predicted"/>
<keyword evidence="3" id="KW-1185">Reference proteome</keyword>
<accession>A0A371F106</accession>
<name>A0A371F106_MUCPR</name>
<dbReference type="AlphaFoldDB" id="A0A371F106"/>
<evidence type="ECO:0000313" key="3">
    <source>
        <dbReference type="Proteomes" id="UP000257109"/>
    </source>
</evidence>
<evidence type="ECO:0000259" key="1">
    <source>
        <dbReference type="Pfam" id="PF03732"/>
    </source>
</evidence>
<reference evidence="2" key="1">
    <citation type="submission" date="2018-05" db="EMBL/GenBank/DDBJ databases">
        <title>Draft genome of Mucuna pruriens seed.</title>
        <authorList>
            <person name="Nnadi N.E."/>
            <person name="Vos R."/>
            <person name="Hasami M.H."/>
            <person name="Devisetty U.K."/>
            <person name="Aguiy J.C."/>
        </authorList>
    </citation>
    <scope>NUCLEOTIDE SEQUENCE [LARGE SCALE GENOMIC DNA]</scope>
    <source>
        <strain evidence="2">JCA_2017</strain>
    </source>
</reference>
<protein>
    <recommendedName>
        <fullName evidence="1">Retrotransposon gag domain-containing protein</fullName>
    </recommendedName>
</protein>
<dbReference type="Proteomes" id="UP000257109">
    <property type="component" value="Unassembled WGS sequence"/>
</dbReference>
<feature type="domain" description="Retrotransposon gag" evidence="1">
    <location>
        <begin position="61"/>
        <end position="146"/>
    </location>
</feature>
<organism evidence="2 3">
    <name type="scientific">Mucuna pruriens</name>
    <name type="common">Velvet bean</name>
    <name type="synonym">Dolichos pruriens</name>
    <dbReference type="NCBI Taxonomy" id="157652"/>
    <lineage>
        <taxon>Eukaryota</taxon>
        <taxon>Viridiplantae</taxon>
        <taxon>Streptophyta</taxon>
        <taxon>Embryophyta</taxon>
        <taxon>Tracheophyta</taxon>
        <taxon>Spermatophyta</taxon>
        <taxon>Magnoliopsida</taxon>
        <taxon>eudicotyledons</taxon>
        <taxon>Gunneridae</taxon>
        <taxon>Pentapetalae</taxon>
        <taxon>rosids</taxon>
        <taxon>fabids</taxon>
        <taxon>Fabales</taxon>
        <taxon>Fabaceae</taxon>
        <taxon>Papilionoideae</taxon>
        <taxon>50 kb inversion clade</taxon>
        <taxon>NPAAA clade</taxon>
        <taxon>indigoferoid/millettioid clade</taxon>
        <taxon>Phaseoleae</taxon>
        <taxon>Mucuna</taxon>
    </lineage>
</organism>
<sequence length="157" mass="18071">MKAFEQREDELYRQIATMKAATEKLGGATMETVIVQAFRGQQFSEEIDETPILANFREVLFPDTLRRVAMHWMTTLSARSIRSFNDLAASFVSQFAANKVKQFKVVDLFDIRQAKGESPKSYLAWFNNATIRINDLDQKFLLRPFRRDSEPASLVTP</sequence>
<dbReference type="PANTHER" id="PTHR33223">
    <property type="entry name" value="CCHC-TYPE DOMAIN-CONTAINING PROTEIN"/>
    <property type="match status" value="1"/>
</dbReference>
<dbReference type="EMBL" id="QJKJ01011148">
    <property type="protein sequence ID" value="RDX71894.1"/>
    <property type="molecule type" value="Genomic_DNA"/>
</dbReference>
<dbReference type="InterPro" id="IPR005162">
    <property type="entry name" value="Retrotrans_gag_dom"/>
</dbReference>
<comment type="caution">
    <text evidence="2">The sequence shown here is derived from an EMBL/GenBank/DDBJ whole genome shotgun (WGS) entry which is preliminary data.</text>
</comment>
<evidence type="ECO:0000313" key="2">
    <source>
        <dbReference type="EMBL" id="RDX71894.1"/>
    </source>
</evidence>
<feature type="non-terminal residue" evidence="2">
    <location>
        <position position="1"/>
    </location>
</feature>
<dbReference type="OrthoDB" id="1425436at2759"/>
<gene>
    <name evidence="2" type="ORF">CR513_48693</name>
</gene>
<dbReference type="Pfam" id="PF03732">
    <property type="entry name" value="Retrotrans_gag"/>
    <property type="match status" value="1"/>
</dbReference>